<dbReference type="PANTHER" id="PTHR38453:SF1">
    <property type="entry name" value="CYTOPLASMIC PROTEIN"/>
    <property type="match status" value="1"/>
</dbReference>
<proteinExistence type="predicted"/>
<evidence type="ECO:0000256" key="1">
    <source>
        <dbReference type="SAM" id="MobiDB-lite"/>
    </source>
</evidence>
<dbReference type="Pfam" id="PF04328">
    <property type="entry name" value="Sel_put"/>
    <property type="match status" value="1"/>
</dbReference>
<evidence type="ECO:0000313" key="3">
    <source>
        <dbReference type="Proteomes" id="UP000254875"/>
    </source>
</evidence>
<keyword evidence="3" id="KW-1185">Reference proteome</keyword>
<name>A0A370N3S7_9BURK</name>
<feature type="region of interest" description="Disordered" evidence="1">
    <location>
        <begin position="1"/>
        <end position="22"/>
    </location>
</feature>
<dbReference type="AlphaFoldDB" id="A0A370N3S7"/>
<reference evidence="3" key="1">
    <citation type="submission" date="2018-05" db="EMBL/GenBank/DDBJ databases">
        <authorList>
            <person name="Feng T."/>
        </authorList>
    </citation>
    <scope>NUCLEOTIDE SEQUENCE [LARGE SCALE GENOMIC DNA]</scope>
    <source>
        <strain evidence="3">S27</strain>
    </source>
</reference>
<organism evidence="2 3">
    <name type="scientific">Paraburkholderia lacunae</name>
    <dbReference type="NCBI Taxonomy" id="2211104"/>
    <lineage>
        <taxon>Bacteria</taxon>
        <taxon>Pseudomonadati</taxon>
        <taxon>Pseudomonadota</taxon>
        <taxon>Betaproteobacteria</taxon>
        <taxon>Burkholderiales</taxon>
        <taxon>Burkholderiaceae</taxon>
        <taxon>Paraburkholderia</taxon>
    </lineage>
</organism>
<accession>A0A370N3S7</accession>
<evidence type="ECO:0000313" key="2">
    <source>
        <dbReference type="EMBL" id="RDK00280.1"/>
    </source>
</evidence>
<dbReference type="RefSeq" id="WP_115104340.1">
    <property type="nucleotide sequence ID" value="NZ_QHKS01000016.1"/>
</dbReference>
<protein>
    <submittedName>
        <fullName evidence="2">DUF466 domain-containing protein</fullName>
    </submittedName>
</protein>
<dbReference type="Proteomes" id="UP000254875">
    <property type="component" value="Unassembled WGS sequence"/>
</dbReference>
<dbReference type="PANTHER" id="PTHR38453">
    <property type="entry name" value="CYTOPLASMIC PROTEIN-RELATED"/>
    <property type="match status" value="1"/>
</dbReference>
<dbReference type="OrthoDB" id="9814284at2"/>
<dbReference type="EMBL" id="QHKS01000016">
    <property type="protein sequence ID" value="RDK00280.1"/>
    <property type="molecule type" value="Genomic_DNA"/>
</dbReference>
<gene>
    <name evidence="2" type="ORF">DLM46_23440</name>
</gene>
<dbReference type="InterPro" id="IPR007423">
    <property type="entry name" value="Sel_put"/>
</dbReference>
<comment type="caution">
    <text evidence="2">The sequence shown here is derived from an EMBL/GenBank/DDBJ whole genome shotgun (WGS) entry which is preliminary data.</text>
</comment>
<sequence>MGTLFDMKQATGARPAENVPGTRVSRMARSIRQTWLQLFGIPDYERYVEHMASHHPGEPLLSRRVFCARAIDRKYGGNGPRCC</sequence>